<gene>
    <name evidence="8" type="ORF">A2V92_00325</name>
</gene>
<reference evidence="8 9" key="1">
    <citation type="journal article" date="2016" name="Nat. Commun.">
        <title>Thousands of microbial genomes shed light on interconnected biogeochemical processes in an aquifer system.</title>
        <authorList>
            <person name="Anantharaman K."/>
            <person name="Brown C.T."/>
            <person name="Hug L.A."/>
            <person name="Sharon I."/>
            <person name="Castelle C.J."/>
            <person name="Probst A.J."/>
            <person name="Thomas B.C."/>
            <person name="Singh A."/>
            <person name="Wilkins M.J."/>
            <person name="Karaoz U."/>
            <person name="Brodie E.L."/>
            <person name="Williams K.H."/>
            <person name="Hubbard S.S."/>
            <person name="Banfield J.F."/>
        </authorList>
    </citation>
    <scope>NUCLEOTIDE SEQUENCE [LARGE SCALE GENOMIC DNA]</scope>
</reference>
<comment type="caution">
    <text evidence="8">The sequence shown here is derived from an EMBL/GenBank/DDBJ whole genome shotgun (WGS) entry which is preliminary data.</text>
</comment>
<feature type="domain" description="RNA polymerase sigma-70 region 2" evidence="6">
    <location>
        <begin position="29"/>
        <end position="95"/>
    </location>
</feature>
<evidence type="ECO:0000256" key="4">
    <source>
        <dbReference type="ARBA" id="ARBA00023125"/>
    </source>
</evidence>
<evidence type="ECO:0000256" key="3">
    <source>
        <dbReference type="ARBA" id="ARBA00023082"/>
    </source>
</evidence>
<keyword evidence="2" id="KW-0805">Transcription regulation</keyword>
<dbReference type="Gene3D" id="1.10.10.10">
    <property type="entry name" value="Winged helix-like DNA-binding domain superfamily/Winged helix DNA-binding domain"/>
    <property type="match status" value="1"/>
</dbReference>
<dbReference type="Pfam" id="PF04542">
    <property type="entry name" value="Sigma70_r2"/>
    <property type="match status" value="1"/>
</dbReference>
<evidence type="ECO:0000313" key="9">
    <source>
        <dbReference type="Proteomes" id="UP000179344"/>
    </source>
</evidence>
<evidence type="ECO:0000256" key="2">
    <source>
        <dbReference type="ARBA" id="ARBA00023015"/>
    </source>
</evidence>
<dbReference type="SUPFAM" id="SSF88946">
    <property type="entry name" value="Sigma2 domain of RNA polymerase sigma factors"/>
    <property type="match status" value="1"/>
</dbReference>
<sequence length="189" mass="21149">MEVAVKTGTEAGRLLERIACGESGALEQFYEAFHGRVYAFVLRRLNNPADAAEILNEVMLEVWRSAARFEGRSQPLTWVLGIAHHKVLDRLRRARTANHEEITPDIAPADEVSAVEALAGAEDAELVRRCLDKLTDSHRLVVHLAFFNDLSYHEIAEIVNCPLGTVKTRMFYAKQVLKRCLAGQRPASL</sequence>
<dbReference type="PANTHER" id="PTHR43133:SF8">
    <property type="entry name" value="RNA POLYMERASE SIGMA FACTOR HI_1459-RELATED"/>
    <property type="match status" value="1"/>
</dbReference>
<dbReference type="EMBL" id="MFST01000119">
    <property type="protein sequence ID" value="OGI43407.1"/>
    <property type="molecule type" value="Genomic_DNA"/>
</dbReference>
<keyword evidence="3" id="KW-0731">Sigma factor</keyword>
<dbReference type="InterPro" id="IPR007627">
    <property type="entry name" value="RNA_pol_sigma70_r2"/>
</dbReference>
<dbReference type="Proteomes" id="UP000179344">
    <property type="component" value="Unassembled WGS sequence"/>
</dbReference>
<evidence type="ECO:0000259" key="7">
    <source>
        <dbReference type="Pfam" id="PF04545"/>
    </source>
</evidence>
<dbReference type="InterPro" id="IPR039425">
    <property type="entry name" value="RNA_pol_sigma-70-like"/>
</dbReference>
<evidence type="ECO:0000256" key="1">
    <source>
        <dbReference type="ARBA" id="ARBA00010641"/>
    </source>
</evidence>
<dbReference type="InterPro" id="IPR013324">
    <property type="entry name" value="RNA_pol_sigma_r3/r4-like"/>
</dbReference>
<dbReference type="SUPFAM" id="SSF88659">
    <property type="entry name" value="Sigma3 and sigma4 domains of RNA polymerase sigma factors"/>
    <property type="match status" value="1"/>
</dbReference>
<protein>
    <recommendedName>
        <fullName evidence="10">RNA polymerase subunit sigma</fullName>
    </recommendedName>
</protein>
<dbReference type="InterPro" id="IPR036388">
    <property type="entry name" value="WH-like_DNA-bd_sf"/>
</dbReference>
<dbReference type="Pfam" id="PF04545">
    <property type="entry name" value="Sigma70_r4"/>
    <property type="match status" value="1"/>
</dbReference>
<dbReference type="InterPro" id="IPR014284">
    <property type="entry name" value="RNA_pol_sigma-70_dom"/>
</dbReference>
<name>A0A1F6TE33_9PROT</name>
<dbReference type="Gene3D" id="1.10.1740.10">
    <property type="match status" value="1"/>
</dbReference>
<proteinExistence type="inferred from homology"/>
<accession>A0A1F6TE33</accession>
<dbReference type="GO" id="GO:0006352">
    <property type="term" value="P:DNA-templated transcription initiation"/>
    <property type="evidence" value="ECO:0007669"/>
    <property type="project" value="InterPro"/>
</dbReference>
<dbReference type="InterPro" id="IPR007630">
    <property type="entry name" value="RNA_pol_sigma70_r4"/>
</dbReference>
<dbReference type="PANTHER" id="PTHR43133">
    <property type="entry name" value="RNA POLYMERASE ECF-TYPE SIGMA FACTO"/>
    <property type="match status" value="1"/>
</dbReference>
<evidence type="ECO:0000256" key="5">
    <source>
        <dbReference type="ARBA" id="ARBA00023163"/>
    </source>
</evidence>
<keyword evidence="5" id="KW-0804">Transcription</keyword>
<dbReference type="GO" id="GO:0016987">
    <property type="term" value="F:sigma factor activity"/>
    <property type="evidence" value="ECO:0007669"/>
    <property type="project" value="UniProtKB-KW"/>
</dbReference>
<dbReference type="NCBIfam" id="TIGR02937">
    <property type="entry name" value="sigma70-ECF"/>
    <property type="match status" value="1"/>
</dbReference>
<evidence type="ECO:0008006" key="10">
    <source>
        <dbReference type="Google" id="ProtNLM"/>
    </source>
</evidence>
<evidence type="ECO:0000313" key="8">
    <source>
        <dbReference type="EMBL" id="OGI43407.1"/>
    </source>
</evidence>
<dbReference type="InterPro" id="IPR013325">
    <property type="entry name" value="RNA_pol_sigma_r2"/>
</dbReference>
<dbReference type="AlphaFoldDB" id="A0A1F6TE33"/>
<keyword evidence="4" id="KW-0238">DNA-binding</keyword>
<dbReference type="CDD" id="cd06171">
    <property type="entry name" value="Sigma70_r4"/>
    <property type="match status" value="1"/>
</dbReference>
<organism evidence="8 9">
    <name type="scientific">Candidatus Muproteobacteria bacterium RBG_16_65_31</name>
    <dbReference type="NCBI Taxonomy" id="1817759"/>
    <lineage>
        <taxon>Bacteria</taxon>
        <taxon>Pseudomonadati</taxon>
        <taxon>Pseudomonadota</taxon>
        <taxon>Candidatus Muproteobacteria</taxon>
    </lineage>
</organism>
<comment type="similarity">
    <text evidence="1">Belongs to the sigma-70 factor family. ECF subfamily.</text>
</comment>
<evidence type="ECO:0000259" key="6">
    <source>
        <dbReference type="Pfam" id="PF04542"/>
    </source>
</evidence>
<feature type="domain" description="RNA polymerase sigma-70 region 4" evidence="7">
    <location>
        <begin position="130"/>
        <end position="178"/>
    </location>
</feature>
<dbReference type="GO" id="GO:0003677">
    <property type="term" value="F:DNA binding"/>
    <property type="evidence" value="ECO:0007669"/>
    <property type="project" value="UniProtKB-KW"/>
</dbReference>